<comment type="similarity">
    <text evidence="1">Belongs to the P(II) protein family.</text>
</comment>
<evidence type="ECO:0000256" key="1">
    <source>
        <dbReference type="RuleBase" id="RU003936"/>
    </source>
</evidence>
<dbReference type="GO" id="GO:0006808">
    <property type="term" value="P:regulation of nitrogen utilization"/>
    <property type="evidence" value="ECO:0007669"/>
    <property type="project" value="InterPro"/>
</dbReference>
<dbReference type="EMBL" id="AASE01000046">
    <property type="protein sequence ID" value="EAT57996.1"/>
    <property type="molecule type" value="Genomic_DNA"/>
</dbReference>
<sequence length="139" mass="16080">MSASAGQNREIDSRKRKVTNYIMKKIEAIIRSSRYEEVKKALHDIDIDFFTWWDVTGQGNDTKHKTEIYRGTVRDTSYISRRYLSLVVRDVNLQKTIDCLLKTAYTGEVGDGKIFVSEIVQSYRIRTGESGDESLFNKD</sequence>
<dbReference type="PRINTS" id="PR00340">
    <property type="entry name" value="PIIGLNB"/>
</dbReference>
<dbReference type="SMART" id="SM00938">
    <property type="entry name" value="P-II"/>
    <property type="match status" value="1"/>
</dbReference>
<name>Q0YNX6_9CHLB</name>
<dbReference type="PROSITE" id="PS00638">
    <property type="entry name" value="PII_GLNB_CTER"/>
    <property type="match status" value="1"/>
</dbReference>
<dbReference type="Gene3D" id="3.30.70.120">
    <property type="match status" value="1"/>
</dbReference>
<evidence type="ECO:0000313" key="2">
    <source>
        <dbReference type="EMBL" id="EAT57996.1"/>
    </source>
</evidence>
<dbReference type="GO" id="GO:0030234">
    <property type="term" value="F:enzyme regulator activity"/>
    <property type="evidence" value="ECO:0007669"/>
    <property type="project" value="InterPro"/>
</dbReference>
<dbReference type="GO" id="GO:0005524">
    <property type="term" value="F:ATP binding"/>
    <property type="evidence" value="ECO:0007669"/>
    <property type="project" value="TreeGrafter"/>
</dbReference>
<keyword evidence="3" id="KW-1185">Reference proteome</keyword>
<dbReference type="AlphaFoldDB" id="Q0YNX6"/>
<accession>Q0YNX6</accession>
<comment type="caution">
    <text evidence="2">The sequence shown here is derived from an EMBL/GenBank/DDBJ whole genome shotgun (WGS) entry which is preliminary data.</text>
</comment>
<protein>
    <submittedName>
        <fullName evidence="2">Nitrogen regulatory protein P-II</fullName>
    </submittedName>
</protein>
<dbReference type="GO" id="GO:0005829">
    <property type="term" value="C:cytosol"/>
    <property type="evidence" value="ECO:0007669"/>
    <property type="project" value="TreeGrafter"/>
</dbReference>
<gene>
    <name evidence="2" type="ORF">CferDRAFT_0012</name>
</gene>
<dbReference type="SUPFAM" id="SSF54913">
    <property type="entry name" value="GlnB-like"/>
    <property type="match status" value="1"/>
</dbReference>
<dbReference type="InterPro" id="IPR002187">
    <property type="entry name" value="N-reg_PII"/>
</dbReference>
<proteinExistence type="inferred from homology"/>
<reference evidence="2 3" key="1">
    <citation type="submission" date="2006-07" db="EMBL/GenBank/DDBJ databases">
        <title>Annotation of the draft genome assembly of Chlorobium ferroxidans DSM 13031.</title>
        <authorList>
            <consortium name="US DOE Joint Genome Institute (JGI-ORNL)"/>
            <person name="Larimer F."/>
            <person name="Land M."/>
            <person name="Hauser L."/>
        </authorList>
    </citation>
    <scope>NUCLEOTIDE SEQUENCE [LARGE SCALE GENOMIC DNA]</scope>
    <source>
        <strain evidence="2 3">DSM 13031</strain>
    </source>
</reference>
<dbReference type="InterPro" id="IPR017918">
    <property type="entry name" value="N-reg_PII_CS"/>
</dbReference>
<organism evidence="2 3">
    <name type="scientific">Chlorobium ferrooxidans DSM 13031</name>
    <dbReference type="NCBI Taxonomy" id="377431"/>
    <lineage>
        <taxon>Bacteria</taxon>
        <taxon>Pseudomonadati</taxon>
        <taxon>Chlorobiota</taxon>
        <taxon>Chlorobiia</taxon>
        <taxon>Chlorobiales</taxon>
        <taxon>Chlorobiaceae</taxon>
        <taxon>Chlorobium/Pelodictyon group</taxon>
        <taxon>Chlorobium</taxon>
    </lineage>
</organism>
<reference evidence="2 3" key="2">
    <citation type="submission" date="2006-07" db="EMBL/GenBank/DDBJ databases">
        <title>Sequencing of the draft genome and assembly of Chlorobium ferroxidans DSM 13031.</title>
        <authorList>
            <consortium name="US DOE Joint Genome Institute (JGI-PGF)"/>
            <person name="Copeland A."/>
            <person name="Lucas S."/>
            <person name="Lapidus A."/>
            <person name="Barry K."/>
            <person name="Glavina del Rio T."/>
            <person name="Dalin E."/>
            <person name="Tice H."/>
            <person name="Bruce D."/>
            <person name="Pitluck S."/>
            <person name="Richardson P."/>
        </authorList>
    </citation>
    <scope>NUCLEOTIDE SEQUENCE [LARGE SCALE GENOMIC DNA]</scope>
    <source>
        <strain evidence="2 3">DSM 13031</strain>
    </source>
</reference>
<dbReference type="PROSITE" id="PS51343">
    <property type="entry name" value="PII_GLNB_DOM"/>
    <property type="match status" value="1"/>
</dbReference>
<dbReference type="Proteomes" id="UP000004162">
    <property type="component" value="Unassembled WGS sequence"/>
</dbReference>
<dbReference type="InterPro" id="IPR011322">
    <property type="entry name" value="N-reg_PII-like_a/b"/>
</dbReference>
<dbReference type="InterPro" id="IPR015867">
    <property type="entry name" value="N-reg_PII/ATP_PRibTrfase_C"/>
</dbReference>
<dbReference type="PANTHER" id="PTHR30115">
    <property type="entry name" value="NITROGEN REGULATORY PROTEIN P-II"/>
    <property type="match status" value="1"/>
</dbReference>
<dbReference type="Pfam" id="PF00543">
    <property type="entry name" value="P-II"/>
    <property type="match status" value="1"/>
</dbReference>
<evidence type="ECO:0000313" key="3">
    <source>
        <dbReference type="Proteomes" id="UP000004162"/>
    </source>
</evidence>
<dbReference type="PANTHER" id="PTHR30115:SF11">
    <property type="entry name" value="NITROGEN REGULATORY PROTEIN P-II HOMOLOG"/>
    <property type="match status" value="1"/>
</dbReference>